<reference evidence="1 2" key="1">
    <citation type="submission" date="2020-10" db="EMBL/GenBank/DDBJ databases">
        <title>Connecting structure to function with the recovery of over 1000 high-quality activated sludge metagenome-assembled genomes encoding full-length rRNA genes using long-read sequencing.</title>
        <authorList>
            <person name="Singleton C.M."/>
            <person name="Petriglieri F."/>
            <person name="Kristensen J.M."/>
            <person name="Kirkegaard R.H."/>
            <person name="Michaelsen T.Y."/>
            <person name="Andersen M.H."/>
            <person name="Karst S.M."/>
            <person name="Dueholm M.S."/>
            <person name="Nielsen P.H."/>
            <person name="Albertsen M."/>
        </authorList>
    </citation>
    <scope>NUCLEOTIDE SEQUENCE [LARGE SCALE GENOMIC DNA]</scope>
    <source>
        <strain evidence="1">Ribe_18-Q3-R11-54_BAT3C.373</strain>
    </source>
</reference>
<name>A0A9D7S718_9BACT</name>
<dbReference type="Pfam" id="PF18939">
    <property type="entry name" value="DUF5686"/>
    <property type="match status" value="1"/>
</dbReference>
<keyword evidence="1" id="KW-0645">Protease</keyword>
<keyword evidence="1" id="KW-0121">Carboxypeptidase</keyword>
<dbReference type="EMBL" id="JADKFW010000004">
    <property type="protein sequence ID" value="MBK9716408.1"/>
    <property type="molecule type" value="Genomic_DNA"/>
</dbReference>
<keyword evidence="1" id="KW-0378">Hydrolase</keyword>
<dbReference type="AlphaFoldDB" id="A0A9D7S718"/>
<proteinExistence type="predicted"/>
<dbReference type="SUPFAM" id="SSF49464">
    <property type="entry name" value="Carboxypeptidase regulatory domain-like"/>
    <property type="match status" value="1"/>
</dbReference>
<dbReference type="InterPro" id="IPR008969">
    <property type="entry name" value="CarboxyPept-like_regulatory"/>
</dbReference>
<gene>
    <name evidence="1" type="ORF">IPO85_02585</name>
</gene>
<sequence length="824" mass="96106">MLQSCSSLFSQSISIIGQILDGKTKEPLPFVSIYIDHSNQITTSDFNGNFYLHNISLNDKIKTIYLGYKSFEFKVTKDSNFTILLVQDLNYLNEVTVTSKKTKYKRKQNPALEIINKTIENKSINEFSINNLYGFKTYEKINFNIVPLSEKILKRKEIRPFKQLISYTDSSKNELSLPIYIKETFKTKSINTFNDSILEITDSIRLATIDNLNKSFDLTIYMNQLYQQINLYKVNIHLFDHEYTSPLSSIGTLLYKYYIMDTLYINNIKSVKIGFVPVLSSDFLFQGYLYIALDSTYALIKNYLTFNKNINLNWITHFDLEQTFVKLYNQKYIMNSEIMNLKFKTTMIDLPITAKKLTQRYQYINRSPSTNIDSSQNISKSILDVQDSINISKLSSENSKIFTTFDSIKNSTSYRNLMKIIQLSITGFYPLNYIEIGSIFSSISFNPIEKIKFNLGFRTTYKFYKLLRIEGSLAYGLKDNKLKYNLNSTLSLNHKNVLLFPKKSLSLIYINDLFIFGQSVLTPSKSNVLLSFERTKNDFWIYNKLIKFEYNQEFKNHFSYKVGLTNSIIIPLSSLHFNTKNYNNIIEDFPNINSTDALIELKFSPNEKFYQGPNTRYRLKSYAPVFTIQCTYNLINNINLQSNYVKLNLNVIKRFNLFKFGKLDFNSEFGKSFGRINFPYLYIPPANQTYFNDISGFNLMNYLEFVNDQYLQILIDHQLEGFSLNKIPYVRKLKLREFINFKILFGSLSSTNNPSSNSNLFKFPTNNSDVPITYSLNKSPYIEGSIGIGNIFRVLRIDLVKRFTYLDHKNIASIGLRAKINFQF</sequence>
<evidence type="ECO:0000313" key="1">
    <source>
        <dbReference type="EMBL" id="MBK9716408.1"/>
    </source>
</evidence>
<dbReference type="Pfam" id="PF13715">
    <property type="entry name" value="CarbopepD_reg_2"/>
    <property type="match status" value="1"/>
</dbReference>
<dbReference type="Proteomes" id="UP000808349">
    <property type="component" value="Unassembled WGS sequence"/>
</dbReference>
<evidence type="ECO:0000313" key="2">
    <source>
        <dbReference type="Proteomes" id="UP000808349"/>
    </source>
</evidence>
<dbReference type="InterPro" id="IPR043741">
    <property type="entry name" value="DUF5686"/>
</dbReference>
<accession>A0A9D7S718</accession>
<comment type="caution">
    <text evidence="1">The sequence shown here is derived from an EMBL/GenBank/DDBJ whole genome shotgun (WGS) entry which is preliminary data.</text>
</comment>
<protein>
    <submittedName>
        <fullName evidence="1">Carboxypeptidase-like regulatory domain-containing protein</fullName>
    </submittedName>
</protein>
<organism evidence="1 2">
    <name type="scientific">Candidatus Defluviibacterium haderslevense</name>
    <dbReference type="NCBI Taxonomy" id="2981993"/>
    <lineage>
        <taxon>Bacteria</taxon>
        <taxon>Pseudomonadati</taxon>
        <taxon>Bacteroidota</taxon>
        <taxon>Saprospiria</taxon>
        <taxon>Saprospirales</taxon>
        <taxon>Saprospiraceae</taxon>
        <taxon>Candidatus Defluviibacterium</taxon>
    </lineage>
</organism>
<dbReference type="GO" id="GO:0004180">
    <property type="term" value="F:carboxypeptidase activity"/>
    <property type="evidence" value="ECO:0007669"/>
    <property type="project" value="UniProtKB-KW"/>
</dbReference>